<dbReference type="EMBL" id="BLLF01008424">
    <property type="protein sequence ID" value="GFH33372.1"/>
    <property type="molecule type" value="Genomic_DNA"/>
</dbReference>
<keyword evidence="3" id="KW-1185">Reference proteome</keyword>
<accession>A0A6A0AKS0</accession>
<name>A0A6A0AKS0_HAELA</name>
<dbReference type="GO" id="GO:0006904">
    <property type="term" value="P:vesicle docking involved in exocytosis"/>
    <property type="evidence" value="ECO:0007669"/>
    <property type="project" value="InterPro"/>
</dbReference>
<sequence length="33" mass="3876">MVVEGYYTGFAHSIQSYSQILQQFQDARQQVRP</sequence>
<dbReference type="AlphaFoldDB" id="A0A6A0AKS0"/>
<gene>
    <name evidence="2" type="ORF">HaLaN_32737</name>
</gene>
<dbReference type="InterPro" id="IPR007191">
    <property type="entry name" value="Sec8_exocyst_N"/>
</dbReference>
<dbReference type="Proteomes" id="UP000485058">
    <property type="component" value="Unassembled WGS sequence"/>
</dbReference>
<evidence type="ECO:0000259" key="1">
    <source>
        <dbReference type="Pfam" id="PF04048"/>
    </source>
</evidence>
<proteinExistence type="predicted"/>
<comment type="caution">
    <text evidence="2">The sequence shown here is derived from an EMBL/GenBank/DDBJ whole genome shotgun (WGS) entry which is preliminary data.</text>
</comment>
<feature type="domain" description="Exocyst complex component Sec8 N-terminal" evidence="1">
    <location>
        <begin position="2"/>
        <end position="32"/>
    </location>
</feature>
<evidence type="ECO:0000313" key="3">
    <source>
        <dbReference type="Proteomes" id="UP000485058"/>
    </source>
</evidence>
<feature type="non-terminal residue" evidence="2">
    <location>
        <position position="33"/>
    </location>
</feature>
<feature type="non-terminal residue" evidence="2">
    <location>
        <position position="1"/>
    </location>
</feature>
<reference evidence="2 3" key="1">
    <citation type="submission" date="2020-02" db="EMBL/GenBank/DDBJ databases">
        <title>Draft genome sequence of Haematococcus lacustris strain NIES-144.</title>
        <authorList>
            <person name="Morimoto D."/>
            <person name="Nakagawa S."/>
            <person name="Yoshida T."/>
            <person name="Sawayama S."/>
        </authorList>
    </citation>
    <scope>NUCLEOTIDE SEQUENCE [LARGE SCALE GENOMIC DNA]</scope>
    <source>
        <strain evidence="2 3">NIES-144</strain>
    </source>
</reference>
<organism evidence="2 3">
    <name type="scientific">Haematococcus lacustris</name>
    <name type="common">Green alga</name>
    <name type="synonym">Haematococcus pluvialis</name>
    <dbReference type="NCBI Taxonomy" id="44745"/>
    <lineage>
        <taxon>Eukaryota</taxon>
        <taxon>Viridiplantae</taxon>
        <taxon>Chlorophyta</taxon>
        <taxon>core chlorophytes</taxon>
        <taxon>Chlorophyceae</taxon>
        <taxon>CS clade</taxon>
        <taxon>Chlamydomonadales</taxon>
        <taxon>Haematococcaceae</taxon>
        <taxon>Haematococcus</taxon>
    </lineage>
</organism>
<dbReference type="Pfam" id="PF04048">
    <property type="entry name" value="Sec8_N"/>
    <property type="match status" value="1"/>
</dbReference>
<protein>
    <submittedName>
        <fullName evidence="2">Sec8 exocyst complex component specific domain</fullName>
    </submittedName>
</protein>
<dbReference type="GO" id="GO:0000145">
    <property type="term" value="C:exocyst"/>
    <property type="evidence" value="ECO:0007669"/>
    <property type="project" value="InterPro"/>
</dbReference>
<evidence type="ECO:0000313" key="2">
    <source>
        <dbReference type="EMBL" id="GFH33372.1"/>
    </source>
</evidence>